<evidence type="ECO:0000313" key="2">
    <source>
        <dbReference type="Proteomes" id="UP001205748"/>
    </source>
</evidence>
<organism evidence="1 2">
    <name type="scientific">Irregularibacter muris</name>
    <dbReference type="NCBI Taxonomy" id="1796619"/>
    <lineage>
        <taxon>Bacteria</taxon>
        <taxon>Bacillati</taxon>
        <taxon>Bacillota</taxon>
        <taxon>Clostridia</taxon>
        <taxon>Eubacteriales</taxon>
        <taxon>Eubacteriaceae</taxon>
        <taxon>Irregularibacter</taxon>
    </lineage>
</organism>
<evidence type="ECO:0000313" key="1">
    <source>
        <dbReference type="EMBL" id="MCR1897813.1"/>
    </source>
</evidence>
<comment type="caution">
    <text evidence="1">The sequence shown here is derived from an EMBL/GenBank/DDBJ whole genome shotgun (WGS) entry which is preliminary data.</text>
</comment>
<keyword evidence="2" id="KW-1185">Reference proteome</keyword>
<accession>A0AAE3L383</accession>
<dbReference type="Proteomes" id="UP001205748">
    <property type="component" value="Unassembled WGS sequence"/>
</dbReference>
<reference evidence="1" key="1">
    <citation type="submission" date="2022-07" db="EMBL/GenBank/DDBJ databases">
        <title>Enhanced cultured diversity of the mouse gut microbiota enables custom-made synthetic communities.</title>
        <authorList>
            <person name="Afrizal A."/>
        </authorList>
    </citation>
    <scope>NUCLEOTIDE SEQUENCE</scope>
    <source>
        <strain evidence="1">DSM 28593</strain>
    </source>
</reference>
<dbReference type="EMBL" id="JANKAS010000002">
    <property type="protein sequence ID" value="MCR1897813.1"/>
    <property type="molecule type" value="Genomic_DNA"/>
</dbReference>
<dbReference type="AlphaFoldDB" id="A0AAE3L383"/>
<proteinExistence type="predicted"/>
<protein>
    <submittedName>
        <fullName evidence="1">Chloramphenicol resistance protein</fullName>
    </submittedName>
</protein>
<dbReference type="RefSeq" id="WP_257529261.1">
    <property type="nucleotide sequence ID" value="NZ_JANKAS010000002.1"/>
</dbReference>
<gene>
    <name evidence="1" type="ORF">NSA47_02270</name>
</gene>
<sequence length="138" mass="16092">MIIEKVREYFLNCPLLNEIARLNVDFLGVEPTEYTIDSQPTTGIIKRYVDGGVLKQYVFVFGSREYYGADVLQNLENSEFYEEFSDWLDEQTEKDNLPLLEGNKKAIGLEALTTGYLFDVSEDNARYQIQCRLIYYEN</sequence>
<name>A0AAE3L383_9FIRM</name>